<proteinExistence type="predicted"/>
<keyword evidence="2" id="KW-1185">Reference proteome</keyword>
<accession>A0A9X9MDZ0</accession>
<gene>
    <name evidence="1" type="ORF">BN2614_LOCUS3</name>
</gene>
<evidence type="ECO:0000313" key="2">
    <source>
        <dbReference type="Proteomes" id="UP000269945"/>
    </source>
</evidence>
<evidence type="ECO:0000313" key="1">
    <source>
        <dbReference type="EMBL" id="VCX43253.1"/>
    </source>
</evidence>
<comment type="caution">
    <text evidence="1">The sequence shown here is derived from an EMBL/GenBank/DDBJ whole genome shotgun (WGS) entry which is preliminary data.</text>
</comment>
<dbReference type="AlphaFoldDB" id="A0A9X9MDZ0"/>
<sequence length="88" mass="10201">MLPPFYMRKLELEGKRLAQEQIIRVKISFQSVLSSLPLFPQFLMRGQVLKLGFSPDVSLCLSHLPLHCTLTVVFSLIIPFRFRGWQDP</sequence>
<name>A0A9X9MDZ0_GULGU</name>
<reference evidence="1 2" key="1">
    <citation type="submission" date="2018-10" db="EMBL/GenBank/DDBJ databases">
        <authorList>
            <person name="Ekblom R."/>
            <person name="Jareborg N."/>
        </authorList>
    </citation>
    <scope>NUCLEOTIDE SEQUENCE [LARGE SCALE GENOMIC DNA]</scope>
    <source>
        <tissue evidence="1">Muscle</tissue>
    </source>
</reference>
<dbReference type="Proteomes" id="UP000269945">
    <property type="component" value="Unassembled WGS sequence"/>
</dbReference>
<feature type="non-terminal residue" evidence="1">
    <location>
        <position position="88"/>
    </location>
</feature>
<protein>
    <submittedName>
        <fullName evidence="1">Uncharacterized protein</fullName>
    </submittedName>
</protein>
<dbReference type="EMBL" id="CYRY02047289">
    <property type="protein sequence ID" value="VCX43253.1"/>
    <property type="molecule type" value="Genomic_DNA"/>
</dbReference>
<organism evidence="1 2">
    <name type="scientific">Gulo gulo</name>
    <name type="common">Wolverine</name>
    <name type="synonym">Gluton</name>
    <dbReference type="NCBI Taxonomy" id="48420"/>
    <lineage>
        <taxon>Eukaryota</taxon>
        <taxon>Metazoa</taxon>
        <taxon>Chordata</taxon>
        <taxon>Craniata</taxon>
        <taxon>Vertebrata</taxon>
        <taxon>Euteleostomi</taxon>
        <taxon>Mammalia</taxon>
        <taxon>Eutheria</taxon>
        <taxon>Laurasiatheria</taxon>
        <taxon>Carnivora</taxon>
        <taxon>Caniformia</taxon>
        <taxon>Musteloidea</taxon>
        <taxon>Mustelidae</taxon>
        <taxon>Guloninae</taxon>
        <taxon>Gulo</taxon>
    </lineage>
</organism>